<accession>A0A0K6FTT5</accession>
<name>A0A0K6FTT5_9AGAM</name>
<dbReference type="AlphaFoldDB" id="A0A0K6FTT5"/>
<gene>
    <name evidence="6" type="ORF">RSOLAG22IIIB_08561</name>
</gene>
<keyword evidence="4" id="KW-0732">Signal</keyword>
<feature type="signal peptide" evidence="4">
    <location>
        <begin position="1"/>
        <end position="21"/>
    </location>
</feature>
<sequence length="398" mass="43759">MIVTTLVPIFALAASASATTAQNGVYELSVGFGQGRHDDQYVIVNGDFDGQTMPLLLDTGSSDLFIASDDCAECDSYNKFQIQPATNISDKLFGTIVGEGSVSGPVAFLDTNLGGLVLPKQPIGLVNNSATNEYQNRSFSGVFGLAQLNISRLWYFNQEYPVLTTAIQQNKLQKPVVGLSVPRWGDSSRQTGKLTLGGIDSSIPVDAIHYVDTLNVTNYNYDDLPLTRQFWNANITGLRFNNQDIPLPGYLQEGLTIGLMDTGTSDILCRQESIDAIVTAINGTKHSNGFDIFIECDKPQVMEFQIGDHWYPINPIDLITPGVTADYNGTTFCRAPLTPWRRTGGDCLLGLPFFRNVYTVLDYVNSDFQPQPRVGFASTTNLEQALKEFPSKWQTRMT</sequence>
<comment type="similarity">
    <text evidence="1 3">Belongs to the peptidase A1 family.</text>
</comment>
<reference evidence="6 7" key="1">
    <citation type="submission" date="2015-07" db="EMBL/GenBank/DDBJ databases">
        <authorList>
            <person name="Noorani M."/>
        </authorList>
    </citation>
    <scope>NUCLEOTIDE SEQUENCE [LARGE SCALE GENOMIC DNA]</scope>
    <source>
        <strain evidence="6">BBA 69670</strain>
    </source>
</reference>
<dbReference type="Pfam" id="PF00026">
    <property type="entry name" value="Asp"/>
    <property type="match status" value="1"/>
</dbReference>
<evidence type="ECO:0000313" key="6">
    <source>
        <dbReference type="EMBL" id="CUA69553.1"/>
    </source>
</evidence>
<dbReference type="Gene3D" id="2.40.70.10">
    <property type="entry name" value="Acid Proteases"/>
    <property type="match status" value="2"/>
</dbReference>
<dbReference type="CDD" id="cd05471">
    <property type="entry name" value="pepsin_like"/>
    <property type="match status" value="1"/>
</dbReference>
<dbReference type="PROSITE" id="PS00141">
    <property type="entry name" value="ASP_PROTEASE"/>
    <property type="match status" value="1"/>
</dbReference>
<dbReference type="GO" id="GO:0006508">
    <property type="term" value="P:proteolysis"/>
    <property type="evidence" value="ECO:0007669"/>
    <property type="project" value="UniProtKB-KW"/>
</dbReference>
<dbReference type="PRINTS" id="PR00792">
    <property type="entry name" value="PEPSIN"/>
</dbReference>
<evidence type="ECO:0000259" key="5">
    <source>
        <dbReference type="PROSITE" id="PS51767"/>
    </source>
</evidence>
<keyword evidence="3" id="KW-0645">Protease</keyword>
<feature type="domain" description="Peptidase A1" evidence="5">
    <location>
        <begin position="40"/>
        <end position="377"/>
    </location>
</feature>
<feature type="chain" id="PRO_5005502177" evidence="4">
    <location>
        <begin position="22"/>
        <end position="398"/>
    </location>
</feature>
<organism evidence="6 7">
    <name type="scientific">Rhizoctonia solani</name>
    <dbReference type="NCBI Taxonomy" id="456999"/>
    <lineage>
        <taxon>Eukaryota</taxon>
        <taxon>Fungi</taxon>
        <taxon>Dikarya</taxon>
        <taxon>Basidiomycota</taxon>
        <taxon>Agaricomycotina</taxon>
        <taxon>Agaricomycetes</taxon>
        <taxon>Cantharellales</taxon>
        <taxon>Ceratobasidiaceae</taxon>
        <taxon>Rhizoctonia</taxon>
    </lineage>
</organism>
<dbReference type="GO" id="GO:0004190">
    <property type="term" value="F:aspartic-type endopeptidase activity"/>
    <property type="evidence" value="ECO:0007669"/>
    <property type="project" value="UniProtKB-KW"/>
</dbReference>
<evidence type="ECO:0000256" key="4">
    <source>
        <dbReference type="SAM" id="SignalP"/>
    </source>
</evidence>
<dbReference type="InterPro" id="IPR001969">
    <property type="entry name" value="Aspartic_peptidase_AS"/>
</dbReference>
<dbReference type="Proteomes" id="UP000044841">
    <property type="component" value="Unassembled WGS sequence"/>
</dbReference>
<proteinExistence type="inferred from homology"/>
<dbReference type="SUPFAM" id="SSF50630">
    <property type="entry name" value="Acid proteases"/>
    <property type="match status" value="1"/>
</dbReference>
<dbReference type="InterPro" id="IPR021109">
    <property type="entry name" value="Peptidase_aspartic_dom_sf"/>
</dbReference>
<evidence type="ECO:0000256" key="1">
    <source>
        <dbReference type="ARBA" id="ARBA00007447"/>
    </source>
</evidence>
<keyword evidence="7" id="KW-1185">Reference proteome</keyword>
<dbReference type="InterPro" id="IPR001461">
    <property type="entry name" value="Aspartic_peptidase_A1"/>
</dbReference>
<dbReference type="PROSITE" id="PS51767">
    <property type="entry name" value="PEPTIDASE_A1"/>
    <property type="match status" value="1"/>
</dbReference>
<dbReference type="InterPro" id="IPR033121">
    <property type="entry name" value="PEPTIDASE_A1"/>
</dbReference>
<keyword evidence="3" id="KW-0378">Hydrolase</keyword>
<keyword evidence="2 3" id="KW-0064">Aspartyl protease</keyword>
<protein>
    <submittedName>
        <fullName evidence="6">GM16818 gene product from transcript GM16818-RA</fullName>
    </submittedName>
</protein>
<evidence type="ECO:0000256" key="3">
    <source>
        <dbReference type="RuleBase" id="RU000454"/>
    </source>
</evidence>
<evidence type="ECO:0000256" key="2">
    <source>
        <dbReference type="ARBA" id="ARBA00022750"/>
    </source>
</evidence>
<evidence type="ECO:0000313" key="7">
    <source>
        <dbReference type="Proteomes" id="UP000044841"/>
    </source>
</evidence>
<dbReference type="PANTHER" id="PTHR47966">
    <property type="entry name" value="BETA-SITE APP-CLEAVING ENZYME, ISOFORM A-RELATED"/>
    <property type="match status" value="1"/>
</dbReference>
<dbReference type="InterPro" id="IPR034164">
    <property type="entry name" value="Pepsin-like_dom"/>
</dbReference>
<dbReference type="PANTHER" id="PTHR47966:SF74">
    <property type="entry name" value="AGR407CP"/>
    <property type="match status" value="1"/>
</dbReference>
<dbReference type="EMBL" id="CYGV01000857">
    <property type="protein sequence ID" value="CUA69553.1"/>
    <property type="molecule type" value="Genomic_DNA"/>
</dbReference>